<evidence type="ECO:0000313" key="3">
    <source>
        <dbReference type="Proteomes" id="UP000683360"/>
    </source>
</evidence>
<dbReference type="PANTHER" id="PTHR10504">
    <property type="entry name" value="BACTERICIDAL PERMEABILITY-INCREASING BPI PROTEIN-RELATED"/>
    <property type="match status" value="1"/>
</dbReference>
<dbReference type="GO" id="GO:0008289">
    <property type="term" value="F:lipid binding"/>
    <property type="evidence" value="ECO:0007669"/>
    <property type="project" value="InterPro"/>
</dbReference>
<comment type="caution">
    <text evidence="2">The sequence shown here is derived from an EMBL/GenBank/DDBJ whole genome shotgun (WGS) entry which is preliminary data.</text>
</comment>
<reference evidence="2" key="1">
    <citation type="submission" date="2021-03" db="EMBL/GenBank/DDBJ databases">
        <authorList>
            <person name="Bekaert M."/>
        </authorList>
    </citation>
    <scope>NUCLEOTIDE SEQUENCE</scope>
</reference>
<organism evidence="2 3">
    <name type="scientific">Mytilus edulis</name>
    <name type="common">Blue mussel</name>
    <dbReference type="NCBI Taxonomy" id="6550"/>
    <lineage>
        <taxon>Eukaryota</taxon>
        <taxon>Metazoa</taxon>
        <taxon>Spiralia</taxon>
        <taxon>Lophotrochozoa</taxon>
        <taxon>Mollusca</taxon>
        <taxon>Bivalvia</taxon>
        <taxon>Autobranchia</taxon>
        <taxon>Pteriomorphia</taxon>
        <taxon>Mytilida</taxon>
        <taxon>Mytiloidea</taxon>
        <taxon>Mytilidae</taxon>
        <taxon>Mytilinae</taxon>
        <taxon>Mytilus</taxon>
    </lineage>
</organism>
<gene>
    <name evidence="2" type="ORF">MEDL_43078</name>
</gene>
<evidence type="ECO:0000313" key="2">
    <source>
        <dbReference type="EMBL" id="CAG2230219.1"/>
    </source>
</evidence>
<dbReference type="AlphaFoldDB" id="A0A8S3T8K6"/>
<accession>A0A8S3T8K6</accession>
<evidence type="ECO:0000259" key="1">
    <source>
        <dbReference type="Pfam" id="PF01273"/>
    </source>
</evidence>
<feature type="domain" description="Lipid-binding serum glycoprotein N-terminal" evidence="1">
    <location>
        <begin position="54"/>
        <end position="205"/>
    </location>
</feature>
<dbReference type="InterPro" id="IPR032942">
    <property type="entry name" value="BPI/LBP/Plunc"/>
</dbReference>
<keyword evidence="3" id="KW-1185">Reference proteome</keyword>
<dbReference type="EMBL" id="CAJPWZ010002054">
    <property type="protein sequence ID" value="CAG2230219.1"/>
    <property type="molecule type" value="Genomic_DNA"/>
</dbReference>
<dbReference type="GO" id="GO:0005615">
    <property type="term" value="C:extracellular space"/>
    <property type="evidence" value="ECO:0007669"/>
    <property type="project" value="TreeGrafter"/>
</dbReference>
<sequence>MHTIKQIPNHLFCYTFSKGGEAIMECKVTLSLICISFLIIPNVHPGTITGTQIKQATDVLQAISGKDISKLIKIKDVDLKGGSYIKNIKITHVDIPKISIKGDWKNNLVVKASNIGLGVTADWRVKKRIFFIKYRETGTLKASVSNVTFQVTLNMRTFKVANCSESIGSFNVKLKGKLLAWVVRTFVNVDKLLKKKLKGKVSSLVINNLRYPTHNRPRD</sequence>
<name>A0A8S3T8K6_MYTED</name>
<dbReference type="PANTHER" id="PTHR10504:SF131">
    <property type="entry name" value="BPI2 DOMAIN-CONTAINING PROTEIN"/>
    <property type="match status" value="1"/>
</dbReference>
<dbReference type="InterPro" id="IPR017943">
    <property type="entry name" value="Bactericidal_perm-incr_a/b_dom"/>
</dbReference>
<dbReference type="Gene3D" id="3.15.10.10">
    <property type="entry name" value="Bactericidal permeability-increasing protein, domain 1"/>
    <property type="match status" value="1"/>
</dbReference>
<protein>
    <recommendedName>
        <fullName evidence="1">Lipid-binding serum glycoprotein N-terminal domain-containing protein</fullName>
    </recommendedName>
</protein>
<dbReference type="Pfam" id="PF01273">
    <property type="entry name" value="LBP_BPI_CETP"/>
    <property type="match status" value="1"/>
</dbReference>
<dbReference type="InterPro" id="IPR017942">
    <property type="entry name" value="Lipid-bd_serum_glycop_N"/>
</dbReference>
<proteinExistence type="predicted"/>
<dbReference type="Proteomes" id="UP000683360">
    <property type="component" value="Unassembled WGS sequence"/>
</dbReference>
<dbReference type="SUPFAM" id="SSF55394">
    <property type="entry name" value="Bactericidal permeability-increasing protein, BPI"/>
    <property type="match status" value="1"/>
</dbReference>